<reference evidence="2" key="4">
    <citation type="submission" date="2025-05" db="UniProtKB">
        <authorList>
            <consortium name="EnsemblFungi"/>
        </authorList>
    </citation>
    <scope>IDENTIFICATION</scope>
    <source>
        <strain evidence="2">isolate 1-1 / race 1 (BBBD)</strain>
    </source>
</reference>
<keyword evidence="3" id="KW-1185">Reference proteome</keyword>
<protein>
    <submittedName>
        <fullName evidence="1 2">Uncharacterized protein</fullName>
    </submittedName>
</protein>
<organism evidence="1">
    <name type="scientific">Puccinia triticina (isolate 1-1 / race 1 (BBBD))</name>
    <name type="common">Brown leaf rust fungus</name>
    <dbReference type="NCBI Taxonomy" id="630390"/>
    <lineage>
        <taxon>Eukaryota</taxon>
        <taxon>Fungi</taxon>
        <taxon>Dikarya</taxon>
        <taxon>Basidiomycota</taxon>
        <taxon>Pucciniomycotina</taxon>
        <taxon>Pucciniomycetes</taxon>
        <taxon>Pucciniales</taxon>
        <taxon>Pucciniaceae</taxon>
        <taxon>Puccinia</taxon>
    </lineage>
</organism>
<dbReference type="EMBL" id="ADAS02000008">
    <property type="protein sequence ID" value="OAV98249.1"/>
    <property type="molecule type" value="Genomic_DNA"/>
</dbReference>
<dbReference type="PANTHER" id="PTHR33069:SF3">
    <property type="entry name" value="DYNEIN HEAVY CHAIN TAIL DOMAIN-CONTAINING PROTEIN"/>
    <property type="match status" value="1"/>
</dbReference>
<reference evidence="1" key="2">
    <citation type="submission" date="2016-05" db="EMBL/GenBank/DDBJ databases">
        <title>Comparative analysis highlights variable genome content of wheat rusts and divergence of the mating loci.</title>
        <authorList>
            <person name="Cuomo C.A."/>
            <person name="Bakkeren G."/>
            <person name="Szabo L."/>
            <person name="Khalil H."/>
            <person name="Joly D."/>
            <person name="Goldberg J."/>
            <person name="Young S."/>
            <person name="Zeng Q."/>
            <person name="Fellers J."/>
        </authorList>
    </citation>
    <scope>NUCLEOTIDE SEQUENCE [LARGE SCALE GENOMIC DNA]</scope>
    <source>
        <strain evidence="1">1-1 BBBD Race 1</strain>
    </source>
</reference>
<evidence type="ECO:0000313" key="1">
    <source>
        <dbReference type="EMBL" id="OAV98249.1"/>
    </source>
</evidence>
<reference evidence="1" key="1">
    <citation type="submission" date="2009-11" db="EMBL/GenBank/DDBJ databases">
        <authorList>
            <consortium name="The Broad Institute Genome Sequencing Platform"/>
            <person name="Ward D."/>
            <person name="Feldgarden M."/>
            <person name="Earl A."/>
            <person name="Young S.K."/>
            <person name="Zeng Q."/>
            <person name="Koehrsen M."/>
            <person name="Alvarado L."/>
            <person name="Berlin A."/>
            <person name="Bochicchio J."/>
            <person name="Borenstein D."/>
            <person name="Chapman S.B."/>
            <person name="Chen Z."/>
            <person name="Engels R."/>
            <person name="Freedman E."/>
            <person name="Gellesch M."/>
            <person name="Goldberg J."/>
            <person name="Griggs A."/>
            <person name="Gujja S."/>
            <person name="Heilman E."/>
            <person name="Heiman D."/>
            <person name="Hepburn T."/>
            <person name="Howarth C."/>
            <person name="Jen D."/>
            <person name="Larson L."/>
            <person name="Lewis B."/>
            <person name="Mehta T."/>
            <person name="Park D."/>
            <person name="Pearson M."/>
            <person name="Roberts A."/>
            <person name="Saif S."/>
            <person name="Shea T."/>
            <person name="Shenoy N."/>
            <person name="Sisk P."/>
            <person name="Stolte C."/>
            <person name="Sykes S."/>
            <person name="Thomson T."/>
            <person name="Walk T."/>
            <person name="White J."/>
            <person name="Yandava C."/>
            <person name="Izard J."/>
            <person name="Baranova O.V."/>
            <person name="Blanton J.M."/>
            <person name="Tanner A.C."/>
            <person name="Dewhirst F.E."/>
            <person name="Haas B."/>
            <person name="Nusbaum C."/>
            <person name="Birren B."/>
        </authorList>
    </citation>
    <scope>NUCLEOTIDE SEQUENCE [LARGE SCALE GENOMIC DNA]</scope>
    <source>
        <strain evidence="1">1-1 BBBD Race 1</strain>
    </source>
</reference>
<dbReference type="AlphaFoldDB" id="A0A180H0W6"/>
<dbReference type="EnsemblFungi" id="PTTG_11687-t43_1">
    <property type="protein sequence ID" value="PTTG_11687-t43_1-p1"/>
    <property type="gene ID" value="PTTG_11687"/>
</dbReference>
<proteinExistence type="predicted"/>
<sequence length="712" mass="80357">MTLADFLLQFCFTDLVVKQLESRRGISHQTRRLYRSVDEDEEKPRMTIDELNALWTRFDELHTRDLPSFYQQLDDLLDSLNVFDPEDEESDPVSLDPLEILSRLIPTFDQINTFRHKMARFVYDPASANPETDYNLGLVKHHRSRLLIHEIDQLVGHANFLFWYSKKFLLLSNSSQLTSDDEQRLSDYKKSLFETWVQAISRIEDILRKYQQSDFDLIQFNCQECVDDLTDCLDRLYSAQTKSPSQPIISTSSHCDQLFISALPLFKLCKIFFNKLAKKATNKLPLTFKPRINSSEFNKLADEITELRYLIRDLGRDLMLVEERRYIQHLDGLLWSSQRTADQFHSTCALLSILLIPTTSLPDHCSSEIFIKSLFSVLSDHVTLAVLTFTDAVNRQTEISPVWSGKVEENGSMDQLVVGIGQTPGPLQDLHRTKSCSAPKKQFRPRPLASMIHGWAAYGYLGPWSFGDDLRLLPGRGIVVEYFTTLFDRPTRRADYLGGPAARLRGARQTTGRSNFRTANSDFRNIMQAQAHVVFLVEKVGRMAWELDNSSTNLKEFKLTDCAALSFAIFARCRSGGGRVGKSVQSLLNMPPSLCQGNLLGRLFMANSASSRDISPNSTRRAAPSASCSREVSSGVAARVCEGMGWEGGGKIGCELGEMIGSSTAGTREAQLARQRRNLAHPLGWQGPALKGTKSRQEALIYLTCDETCVPS</sequence>
<dbReference type="Proteomes" id="UP000005240">
    <property type="component" value="Unassembled WGS sequence"/>
</dbReference>
<dbReference type="VEuPathDB" id="FungiDB:PTTG_11687"/>
<accession>A0A180H0W6</accession>
<gene>
    <name evidence="1" type="ORF">PTTG_11687</name>
</gene>
<dbReference type="PANTHER" id="PTHR33069">
    <property type="entry name" value="CHROMOSOME 7, WHOLE GENOME SHOTGUN SEQUENCE-RELATED"/>
    <property type="match status" value="1"/>
</dbReference>
<dbReference type="OrthoDB" id="2508905at2759"/>
<evidence type="ECO:0000313" key="2">
    <source>
        <dbReference type="EnsemblFungi" id="PTTG_11687-t43_1-p1"/>
    </source>
</evidence>
<reference evidence="2 3" key="3">
    <citation type="journal article" date="2017" name="G3 (Bethesda)">
        <title>Comparative analysis highlights variable genome content of wheat rusts and divergence of the mating loci.</title>
        <authorList>
            <person name="Cuomo C.A."/>
            <person name="Bakkeren G."/>
            <person name="Khalil H.B."/>
            <person name="Panwar V."/>
            <person name="Joly D."/>
            <person name="Linning R."/>
            <person name="Sakthikumar S."/>
            <person name="Song X."/>
            <person name="Adiconis X."/>
            <person name="Fan L."/>
            <person name="Goldberg J.M."/>
            <person name="Levin J.Z."/>
            <person name="Young S."/>
            <person name="Zeng Q."/>
            <person name="Anikster Y."/>
            <person name="Bruce M."/>
            <person name="Wang M."/>
            <person name="Yin C."/>
            <person name="McCallum B."/>
            <person name="Szabo L.J."/>
            <person name="Hulbert S."/>
            <person name="Chen X."/>
            <person name="Fellers J.P."/>
        </authorList>
    </citation>
    <scope>NUCLEOTIDE SEQUENCE</scope>
    <source>
        <strain evidence="3">Isolate 1-1 / race 1 (BBBD)</strain>
        <strain evidence="2">isolate 1-1 / race 1 (BBBD)</strain>
    </source>
</reference>
<name>A0A180H0W6_PUCT1</name>
<evidence type="ECO:0000313" key="3">
    <source>
        <dbReference type="Proteomes" id="UP000005240"/>
    </source>
</evidence>